<accession>A0AAX2CFF5</accession>
<gene>
    <name evidence="1" type="ORF">BCB44BAC_01625</name>
</gene>
<comment type="caution">
    <text evidence="1">The sequence shown here is derived from an EMBL/GenBank/DDBJ whole genome shotgun (WGS) entry which is preliminary data.</text>
</comment>
<dbReference type="Pfam" id="PF24585">
    <property type="entry name" value="YunG"/>
    <property type="match status" value="1"/>
</dbReference>
<dbReference type="Proteomes" id="UP000242164">
    <property type="component" value="Unassembled WGS sequence"/>
</dbReference>
<dbReference type="InterPro" id="IPR056238">
    <property type="entry name" value="YunG-like"/>
</dbReference>
<organism evidence="1 2">
    <name type="scientific">Bacillus cytotoxicus</name>
    <dbReference type="NCBI Taxonomy" id="580165"/>
    <lineage>
        <taxon>Bacteria</taxon>
        <taxon>Bacillati</taxon>
        <taxon>Bacillota</taxon>
        <taxon>Bacilli</taxon>
        <taxon>Bacillales</taxon>
        <taxon>Bacillaceae</taxon>
        <taxon>Bacillus</taxon>
        <taxon>Bacillus cereus group</taxon>
    </lineage>
</organism>
<reference evidence="1 2" key="1">
    <citation type="submission" date="2016-08" db="EMBL/GenBank/DDBJ databases">
        <authorList>
            <person name="Loux V."/>
            <person name="Rue O."/>
        </authorList>
    </citation>
    <scope>NUCLEOTIDE SEQUENCE [LARGE SCALE GENOMIC DNA]</scope>
    <source>
        <strain evidence="1 2">AFSSA_08CEB44bac</strain>
    </source>
</reference>
<name>A0AAX2CFF5_9BACI</name>
<dbReference type="AlphaFoldDB" id="A0AAX2CFF5"/>
<evidence type="ECO:0000313" key="2">
    <source>
        <dbReference type="Proteomes" id="UP000242164"/>
    </source>
</evidence>
<dbReference type="EMBL" id="FMIK01000022">
    <property type="protein sequence ID" value="SCL89901.1"/>
    <property type="molecule type" value="Genomic_DNA"/>
</dbReference>
<evidence type="ECO:0000313" key="1">
    <source>
        <dbReference type="EMBL" id="SCL89901.1"/>
    </source>
</evidence>
<protein>
    <recommendedName>
        <fullName evidence="3">YunG</fullName>
    </recommendedName>
</protein>
<sequence>MEELTWEEICKVLMKSWSLETSSKWSERNPAKGQCGVTALVVNDFFGGEIKKTRVGEDWHFYNVIDGRRYDFTAVQFKEEIIYEDTISSREEAFADTNRTQYNTLKQNVCREYKKLLTL</sequence>
<dbReference type="GeneID" id="33896797"/>
<evidence type="ECO:0008006" key="3">
    <source>
        <dbReference type="Google" id="ProtNLM"/>
    </source>
</evidence>
<dbReference type="RefSeq" id="WP_012093950.1">
    <property type="nucleotide sequence ID" value="NZ_CP024096.1"/>
</dbReference>
<proteinExistence type="predicted"/>